<dbReference type="PANTHER" id="PTHR45153">
    <property type="entry name" value="TETRATRICOPEPTIDE REPEAT PROTEIN 16"/>
    <property type="match status" value="1"/>
</dbReference>
<dbReference type="SMART" id="SM00028">
    <property type="entry name" value="TPR"/>
    <property type="match status" value="9"/>
</dbReference>
<dbReference type="Proteomes" id="UP000077115">
    <property type="component" value="Unassembled WGS sequence"/>
</dbReference>
<dbReference type="PROSITE" id="PS50005">
    <property type="entry name" value="TPR"/>
    <property type="match status" value="2"/>
</dbReference>
<dbReference type="SUPFAM" id="SSF48452">
    <property type="entry name" value="TPR-like"/>
    <property type="match status" value="2"/>
</dbReference>
<dbReference type="eggNOG" id="KOG1124">
    <property type="taxonomic scope" value="Eukaryota"/>
</dbReference>
<dbReference type="AlphaFoldDB" id="A0A177W9G2"/>
<feature type="repeat" description="TPR" evidence="1">
    <location>
        <begin position="447"/>
        <end position="480"/>
    </location>
</feature>
<dbReference type="PANTHER" id="PTHR45153:SF1">
    <property type="entry name" value="TETRATRICOPEPTIDE REPEAT PROTEIN 16"/>
    <property type="match status" value="1"/>
</dbReference>
<reference evidence="3 4" key="2">
    <citation type="submission" date="2016-05" db="EMBL/GenBank/DDBJ databases">
        <title>Lineage-specific infection strategies underlie the spectrum of fungal disease in amphibians.</title>
        <authorList>
            <person name="Cuomo C.A."/>
            <person name="Farrer R.A."/>
            <person name="James T."/>
            <person name="Longcore J."/>
            <person name="Birren B."/>
        </authorList>
    </citation>
    <scope>NUCLEOTIDE SEQUENCE [LARGE SCALE GENOMIC DNA]</scope>
    <source>
        <strain evidence="3 4">JEL423</strain>
    </source>
</reference>
<proteinExistence type="predicted"/>
<dbReference type="VEuPathDB" id="FungiDB:BDEG_20533"/>
<gene>
    <name evidence="3" type="ORF">BDEG_20533</name>
</gene>
<organism evidence="3 4">
    <name type="scientific">Batrachochytrium dendrobatidis (strain JEL423)</name>
    <dbReference type="NCBI Taxonomy" id="403673"/>
    <lineage>
        <taxon>Eukaryota</taxon>
        <taxon>Fungi</taxon>
        <taxon>Fungi incertae sedis</taxon>
        <taxon>Chytridiomycota</taxon>
        <taxon>Chytridiomycota incertae sedis</taxon>
        <taxon>Chytridiomycetes</taxon>
        <taxon>Rhizophydiales</taxon>
        <taxon>Rhizophydiales incertae sedis</taxon>
        <taxon>Batrachochytrium</taxon>
    </lineage>
</organism>
<dbReference type="InterPro" id="IPR019734">
    <property type="entry name" value="TPR_rpt"/>
</dbReference>
<evidence type="ECO:0000256" key="1">
    <source>
        <dbReference type="PROSITE-ProRule" id="PRU00339"/>
    </source>
</evidence>
<protein>
    <recommendedName>
        <fullName evidence="5">TPR-like protein</fullName>
    </recommendedName>
</protein>
<dbReference type="OrthoDB" id="1926212at2759"/>
<keyword evidence="1" id="KW-0802">TPR repeat</keyword>
<dbReference type="EMBL" id="DS022300">
    <property type="protein sequence ID" value="OAJ36352.1"/>
    <property type="molecule type" value="Genomic_DNA"/>
</dbReference>
<dbReference type="STRING" id="403673.A0A177W9G2"/>
<feature type="repeat" description="TPR" evidence="1">
    <location>
        <begin position="413"/>
        <end position="446"/>
    </location>
</feature>
<dbReference type="Gene3D" id="1.25.40.10">
    <property type="entry name" value="Tetratricopeptide repeat domain"/>
    <property type="match status" value="5"/>
</dbReference>
<accession>A0A177W9G2</accession>
<reference evidence="3 4" key="1">
    <citation type="submission" date="2006-10" db="EMBL/GenBank/DDBJ databases">
        <title>The Genome Sequence of Batrachochytrium dendrobatidis JEL423.</title>
        <authorList>
            <consortium name="The Broad Institute Genome Sequencing Platform"/>
            <person name="Birren B."/>
            <person name="Lander E."/>
            <person name="Galagan J."/>
            <person name="Cuomo C."/>
            <person name="Devon K."/>
            <person name="Jaffe D."/>
            <person name="Butler J."/>
            <person name="Alvarez P."/>
            <person name="Gnerre S."/>
            <person name="Grabherr M."/>
            <person name="Kleber M."/>
            <person name="Mauceli E."/>
            <person name="Brockman W."/>
            <person name="Young S."/>
            <person name="LaButti K."/>
            <person name="Sykes S."/>
            <person name="DeCaprio D."/>
            <person name="Crawford M."/>
            <person name="Koehrsen M."/>
            <person name="Engels R."/>
            <person name="Montgomery P."/>
            <person name="Pearson M."/>
            <person name="Howarth C."/>
            <person name="Larson L."/>
            <person name="White J."/>
            <person name="O'Leary S."/>
            <person name="Kodira C."/>
            <person name="Zeng Q."/>
            <person name="Yandava C."/>
            <person name="Alvarado L."/>
            <person name="Longcore J."/>
            <person name="James T."/>
        </authorList>
    </citation>
    <scope>NUCLEOTIDE SEQUENCE [LARGE SCALE GENOMIC DNA]</scope>
    <source>
        <strain evidence="3 4">JEL423</strain>
    </source>
</reference>
<feature type="region of interest" description="Disordered" evidence="2">
    <location>
        <begin position="634"/>
        <end position="677"/>
    </location>
</feature>
<evidence type="ECO:0008006" key="5">
    <source>
        <dbReference type="Google" id="ProtNLM"/>
    </source>
</evidence>
<name>A0A177W9G2_BATDL</name>
<evidence type="ECO:0000256" key="2">
    <source>
        <dbReference type="SAM" id="MobiDB-lite"/>
    </source>
</evidence>
<feature type="compositionally biased region" description="Basic residues" evidence="2">
    <location>
        <begin position="656"/>
        <end position="667"/>
    </location>
</feature>
<dbReference type="Pfam" id="PF13432">
    <property type="entry name" value="TPR_16"/>
    <property type="match status" value="2"/>
</dbReference>
<sequence>MAVSHKKNSPVPLNSDHITEPFFAGIQIVSQAMQYNYRGCLNLLVKHDYVQAIADFSRAIHLLPNEPAFYWHRAEAYVKVSDYDGALMNFRQHEYLTTPENTNNLDKEPLPPSSGPHHKLVFPQEVADGQNRSISTYVLSRRMGFVAFIFGQCLFDQQRFHDSLVHFKLAKRLEFNIETVLLRMVLSKIGLGEINSALEDLYTLINIQRHSVDLYILRAKIYKCLNNPDSVNIDLQKAIRLSPQHPEIHGLQEYVLTVAVDLKNKAFESIQKKQLNNAIWYLNRAIELDPQDWTAVFKRGVALAEIQDYDGALEDLLSILSNNIRDTCRDQEIKNHVGSIYNKIGIMAYQTGTFDIAISKFTEALLYNSLEPAVWKNRADSLMAKKEYASALRDLYQCHAISPDSKEYSKSLAVALTAIGTQYIMQGRYQDAIKELEQAITFDYTSGDGYYEYARANYFLGQIQIAWESLNMALQLDPNHQGAQALKSLLASVPNMDDLGPLPKRRPLQKSDVMSFSFVNQQNSTNKSQPHSQTNQTIPLSLSSASKHRKTLASSIEFNVEDSTGDLNLLIDQDETNQADVSSNEVLSTLQPTTNPIKRVTVFPTSSIPMLPALQGGPNPAMIARKEKYSLSKPLSLRQSDVEKTSSTINNAASKPKPKPKSAHRLHSPTVQSRSIKERLHHGALLGEEMGSTIDAYLNEQNDAHN</sequence>
<evidence type="ECO:0000313" key="3">
    <source>
        <dbReference type="EMBL" id="OAJ36352.1"/>
    </source>
</evidence>
<dbReference type="InterPro" id="IPR011990">
    <property type="entry name" value="TPR-like_helical_dom_sf"/>
</dbReference>
<evidence type="ECO:0000313" key="4">
    <source>
        <dbReference type="Proteomes" id="UP000077115"/>
    </source>
</evidence>